<evidence type="ECO:0000313" key="3">
    <source>
        <dbReference type="Proteomes" id="UP000002943"/>
    </source>
</evidence>
<keyword evidence="1" id="KW-0472">Membrane</keyword>
<dbReference type="RefSeq" id="WP_009600889.1">
    <property type="nucleotide sequence ID" value="NZ_AEIU01000066.1"/>
</dbReference>
<protein>
    <submittedName>
        <fullName evidence="2">Uncharacterized protein</fullName>
    </submittedName>
</protein>
<evidence type="ECO:0000256" key="1">
    <source>
        <dbReference type="SAM" id="Phobius"/>
    </source>
</evidence>
<name>E3BIP8_9VIBR</name>
<organism evidence="2 3">
    <name type="scientific">Vibrio caribbeanicus ATCC BAA-2122</name>
    <dbReference type="NCBI Taxonomy" id="796620"/>
    <lineage>
        <taxon>Bacteria</taxon>
        <taxon>Pseudomonadati</taxon>
        <taxon>Pseudomonadota</taxon>
        <taxon>Gammaproteobacteria</taxon>
        <taxon>Vibrionales</taxon>
        <taxon>Vibrionaceae</taxon>
        <taxon>Vibrio</taxon>
    </lineage>
</organism>
<feature type="transmembrane region" description="Helical" evidence="1">
    <location>
        <begin position="14"/>
        <end position="35"/>
    </location>
</feature>
<dbReference type="InterPro" id="IPR007445">
    <property type="entry name" value="PilO"/>
</dbReference>
<reference evidence="2 3" key="1">
    <citation type="journal article" date="2012" name="Int. J. Syst. Evol. Microbiol.">
        <title>Vibrio caribbeanicus sp. nov., isolated from the marine sponge Scleritoderma cyanea.</title>
        <authorList>
            <person name="Hoffmann M."/>
            <person name="Monday S.R."/>
            <person name="Allard M.W."/>
            <person name="Strain E.A."/>
            <person name="Whittaker P."/>
            <person name="Naum M."/>
            <person name="McCarthy P.J."/>
            <person name="Lopez J.V."/>
            <person name="Fischer M."/>
            <person name="Brown E.W."/>
        </authorList>
    </citation>
    <scope>NUCLEOTIDE SEQUENCE [LARGE SCALE GENOMIC DNA]</scope>
    <source>
        <strain evidence="2 3">ATCC BAA-2122</strain>
    </source>
</reference>
<gene>
    <name evidence="2" type="ORF">VIBC2010_03512</name>
</gene>
<dbReference type="AlphaFoldDB" id="E3BIP8"/>
<keyword evidence="1" id="KW-1133">Transmembrane helix</keyword>
<sequence>MKKVLNNTLAGDKIASALMFISSFFVVQAFGYMINIRPVIDDIERLTAQEKTQQERLISEHHALRDLLAKKLAFENDLTQHQSQADFMPFYRTEPILADITEQGRLHGLQFTKLELDSEEHLENYQRSLVHFELQGEYRNIVNFVLSTDEKYANFVFEKVILKRSELKGRPVSMVAISYLYHPIVNKNADD</sequence>
<dbReference type="GO" id="GO:0043107">
    <property type="term" value="P:type IV pilus-dependent motility"/>
    <property type="evidence" value="ECO:0007669"/>
    <property type="project" value="InterPro"/>
</dbReference>
<evidence type="ECO:0000313" key="2">
    <source>
        <dbReference type="EMBL" id="EFP97085.1"/>
    </source>
</evidence>
<dbReference type="STRING" id="796620.VIBC2010_03512"/>
<dbReference type="Pfam" id="PF04350">
    <property type="entry name" value="PilO"/>
    <property type="match status" value="1"/>
</dbReference>
<keyword evidence="1" id="KW-0812">Transmembrane</keyword>
<accession>E3BIP8</accession>
<comment type="caution">
    <text evidence="2">The sequence shown here is derived from an EMBL/GenBank/DDBJ whole genome shotgun (WGS) entry which is preliminary data.</text>
</comment>
<proteinExistence type="predicted"/>
<dbReference type="GO" id="GO:0043683">
    <property type="term" value="P:type IV pilus assembly"/>
    <property type="evidence" value="ECO:0007669"/>
    <property type="project" value="InterPro"/>
</dbReference>
<dbReference type="OrthoDB" id="9802133at2"/>
<dbReference type="Proteomes" id="UP000002943">
    <property type="component" value="Unassembled WGS sequence"/>
</dbReference>
<keyword evidence="3" id="KW-1185">Reference proteome</keyword>
<dbReference type="EMBL" id="AEIU01000066">
    <property type="protein sequence ID" value="EFP97085.1"/>
    <property type="molecule type" value="Genomic_DNA"/>
</dbReference>